<comment type="caution">
    <text evidence="6">The sequence shown here is derived from an EMBL/GenBank/DDBJ whole genome shotgun (WGS) entry which is preliminary data.</text>
</comment>
<feature type="transmembrane region" description="Helical" evidence="5">
    <location>
        <begin position="6"/>
        <end position="26"/>
    </location>
</feature>
<feature type="transmembrane region" description="Helical" evidence="5">
    <location>
        <begin position="46"/>
        <end position="64"/>
    </location>
</feature>
<keyword evidence="2 5" id="KW-0812">Transmembrane</keyword>
<dbReference type="Pfam" id="PF13564">
    <property type="entry name" value="DoxX_2"/>
    <property type="match status" value="1"/>
</dbReference>
<evidence type="ECO:0000313" key="6">
    <source>
        <dbReference type="EMBL" id="GAA4937150.1"/>
    </source>
</evidence>
<evidence type="ECO:0000256" key="2">
    <source>
        <dbReference type="ARBA" id="ARBA00022692"/>
    </source>
</evidence>
<keyword evidence="7" id="KW-1185">Reference proteome</keyword>
<evidence type="ECO:0000256" key="4">
    <source>
        <dbReference type="ARBA" id="ARBA00023136"/>
    </source>
</evidence>
<dbReference type="InterPro" id="IPR032808">
    <property type="entry name" value="DoxX"/>
</dbReference>
<gene>
    <name evidence="6" type="ORF">GCM10023314_06870</name>
</gene>
<comment type="subcellular location">
    <subcellularLocation>
        <location evidence="1">Membrane</location>
        <topology evidence="1">Multi-pass membrane protein</topology>
    </subcellularLocation>
</comment>
<accession>A0ABP9GCM4</accession>
<organism evidence="6 7">
    <name type="scientific">Algibacter agarivorans</name>
    <dbReference type="NCBI Taxonomy" id="1109741"/>
    <lineage>
        <taxon>Bacteria</taxon>
        <taxon>Pseudomonadati</taxon>
        <taxon>Bacteroidota</taxon>
        <taxon>Flavobacteriia</taxon>
        <taxon>Flavobacteriales</taxon>
        <taxon>Flavobacteriaceae</taxon>
        <taxon>Algibacter</taxon>
    </lineage>
</organism>
<protein>
    <recommendedName>
        <fullName evidence="8">DoxX-like family protein</fullName>
    </recommendedName>
</protein>
<sequence>MKFMNLLTFLTFISGISFLFFGVASLTTSQMKSEFKRYGLKNSRKLVGALQLLGALGLLVGSLYAPLLQAISALGLSILMILGFLVRIRIQDSLIQSAPSLSYALLNAIILIMLC</sequence>
<evidence type="ECO:0000313" key="7">
    <source>
        <dbReference type="Proteomes" id="UP001501302"/>
    </source>
</evidence>
<evidence type="ECO:0008006" key="8">
    <source>
        <dbReference type="Google" id="ProtNLM"/>
    </source>
</evidence>
<dbReference type="Proteomes" id="UP001501302">
    <property type="component" value="Unassembled WGS sequence"/>
</dbReference>
<keyword evidence="4 5" id="KW-0472">Membrane</keyword>
<name>A0ABP9GCM4_9FLAO</name>
<keyword evidence="3 5" id="KW-1133">Transmembrane helix</keyword>
<dbReference type="EMBL" id="BAABJJ010000010">
    <property type="protein sequence ID" value="GAA4937150.1"/>
    <property type="molecule type" value="Genomic_DNA"/>
</dbReference>
<evidence type="ECO:0000256" key="1">
    <source>
        <dbReference type="ARBA" id="ARBA00004141"/>
    </source>
</evidence>
<evidence type="ECO:0000256" key="5">
    <source>
        <dbReference type="SAM" id="Phobius"/>
    </source>
</evidence>
<feature type="transmembrane region" description="Helical" evidence="5">
    <location>
        <begin position="70"/>
        <end position="88"/>
    </location>
</feature>
<evidence type="ECO:0000256" key="3">
    <source>
        <dbReference type="ARBA" id="ARBA00022989"/>
    </source>
</evidence>
<proteinExistence type="predicted"/>
<reference evidence="7" key="1">
    <citation type="journal article" date="2019" name="Int. J. Syst. Evol. Microbiol.">
        <title>The Global Catalogue of Microorganisms (GCM) 10K type strain sequencing project: providing services to taxonomists for standard genome sequencing and annotation.</title>
        <authorList>
            <consortium name="The Broad Institute Genomics Platform"/>
            <consortium name="The Broad Institute Genome Sequencing Center for Infectious Disease"/>
            <person name="Wu L."/>
            <person name="Ma J."/>
        </authorList>
    </citation>
    <scope>NUCLEOTIDE SEQUENCE [LARGE SCALE GENOMIC DNA]</scope>
    <source>
        <strain evidence="7">JCM 18285</strain>
    </source>
</reference>